<dbReference type="SUPFAM" id="SSF51556">
    <property type="entry name" value="Metallo-dependent hydrolases"/>
    <property type="match status" value="1"/>
</dbReference>
<evidence type="ECO:0000256" key="3">
    <source>
        <dbReference type="ARBA" id="ARBA00008397"/>
    </source>
</evidence>
<dbReference type="GO" id="GO:0019698">
    <property type="term" value="P:D-galacturonate catabolic process"/>
    <property type="evidence" value="ECO:0007669"/>
    <property type="project" value="TreeGrafter"/>
</dbReference>
<keyword evidence="6 7" id="KW-0413">Isomerase</keyword>
<evidence type="ECO:0000256" key="4">
    <source>
        <dbReference type="ARBA" id="ARBA00012546"/>
    </source>
</evidence>
<gene>
    <name evidence="7" type="ORF">OBE_12139</name>
</gene>
<comment type="caution">
    <text evidence="7">The sequence shown here is derived from an EMBL/GenBank/DDBJ whole genome shotgun (WGS) entry which is preliminary data.</text>
</comment>
<dbReference type="EC" id="5.3.1.12" evidence="4"/>
<comment type="similarity">
    <text evidence="3">Belongs to the metallo-dependent hydrolases superfamily. Uronate isomerase family.</text>
</comment>
<evidence type="ECO:0000256" key="1">
    <source>
        <dbReference type="ARBA" id="ARBA00001165"/>
    </source>
</evidence>
<dbReference type="UniPathway" id="UPA00246"/>
<organism evidence="7">
    <name type="scientific">human gut metagenome</name>
    <dbReference type="NCBI Taxonomy" id="408170"/>
    <lineage>
        <taxon>unclassified sequences</taxon>
        <taxon>metagenomes</taxon>
        <taxon>organismal metagenomes</taxon>
    </lineage>
</organism>
<dbReference type="Pfam" id="PF02614">
    <property type="entry name" value="UxaC"/>
    <property type="match status" value="1"/>
</dbReference>
<dbReference type="PANTHER" id="PTHR30068">
    <property type="entry name" value="URONATE ISOMERASE"/>
    <property type="match status" value="1"/>
</dbReference>
<protein>
    <recommendedName>
        <fullName evidence="5">Uronate isomerase</fullName>
        <ecNumber evidence="4">5.3.1.12</ecNumber>
    </recommendedName>
</protein>
<sequence>QNSEIPGKIQHGSAWWFNDHKIGMEEQMSRLASLGLLGQLRGYADGQPQLPELHPPRLFRRILCNLIGQWVEDGEYPNDEKALEKIVKGICFDNAKRYFNL</sequence>
<comment type="catalytic activity">
    <reaction evidence="1">
        <text>D-glucuronate = D-fructuronate</text>
        <dbReference type="Rhea" id="RHEA:13049"/>
        <dbReference type="ChEBI" id="CHEBI:58720"/>
        <dbReference type="ChEBI" id="CHEBI:59863"/>
        <dbReference type="EC" id="5.3.1.12"/>
    </reaction>
</comment>
<name>K1SFY0_9ZZZZ</name>
<dbReference type="AlphaFoldDB" id="K1SFY0"/>
<evidence type="ECO:0000313" key="7">
    <source>
        <dbReference type="EMBL" id="EKC54339.1"/>
    </source>
</evidence>
<proteinExistence type="inferred from homology"/>
<reference evidence="7" key="1">
    <citation type="journal article" date="2013" name="Environ. Microbiol.">
        <title>Microbiota from the distal guts of lean and obese adolescents exhibit partial functional redundancy besides clear differences in community structure.</title>
        <authorList>
            <person name="Ferrer M."/>
            <person name="Ruiz A."/>
            <person name="Lanza F."/>
            <person name="Haange S.B."/>
            <person name="Oberbach A."/>
            <person name="Till H."/>
            <person name="Bargiela R."/>
            <person name="Campoy C."/>
            <person name="Segura M.T."/>
            <person name="Richter M."/>
            <person name="von Bergen M."/>
            <person name="Seifert J."/>
            <person name="Suarez A."/>
        </authorList>
    </citation>
    <scope>NUCLEOTIDE SEQUENCE</scope>
</reference>
<dbReference type="GO" id="GO:0042840">
    <property type="term" value="P:D-glucuronate catabolic process"/>
    <property type="evidence" value="ECO:0007669"/>
    <property type="project" value="TreeGrafter"/>
</dbReference>
<evidence type="ECO:0000256" key="6">
    <source>
        <dbReference type="ARBA" id="ARBA00023235"/>
    </source>
</evidence>
<dbReference type="InterPro" id="IPR032466">
    <property type="entry name" value="Metal_Hydrolase"/>
</dbReference>
<evidence type="ECO:0000256" key="2">
    <source>
        <dbReference type="ARBA" id="ARBA00004892"/>
    </source>
</evidence>
<dbReference type="EMBL" id="AJWZ01008354">
    <property type="protein sequence ID" value="EKC54339.1"/>
    <property type="molecule type" value="Genomic_DNA"/>
</dbReference>
<dbReference type="PANTHER" id="PTHR30068:SF4">
    <property type="entry name" value="URONATE ISOMERASE"/>
    <property type="match status" value="1"/>
</dbReference>
<dbReference type="Gene3D" id="3.20.20.140">
    <property type="entry name" value="Metal-dependent hydrolases"/>
    <property type="match status" value="1"/>
</dbReference>
<dbReference type="InterPro" id="IPR003766">
    <property type="entry name" value="Uronate_isomerase"/>
</dbReference>
<accession>K1SFY0</accession>
<evidence type="ECO:0000256" key="5">
    <source>
        <dbReference type="ARBA" id="ARBA00020555"/>
    </source>
</evidence>
<comment type="pathway">
    <text evidence="2">Carbohydrate metabolism; pentose and glucuronate interconversion.</text>
</comment>
<feature type="non-terminal residue" evidence="7">
    <location>
        <position position="1"/>
    </location>
</feature>
<dbReference type="GO" id="GO:0008880">
    <property type="term" value="F:glucuronate isomerase activity"/>
    <property type="evidence" value="ECO:0007669"/>
    <property type="project" value="UniProtKB-EC"/>
</dbReference>